<dbReference type="Proteomes" id="UP000183868">
    <property type="component" value="Chromosome"/>
</dbReference>
<evidence type="ECO:0000313" key="1">
    <source>
        <dbReference type="EMBL" id="APF19598.1"/>
    </source>
</evidence>
<name>A0A1J1CAP0_CALAY</name>
<proteinExistence type="predicted"/>
<organism evidence="1 2">
    <name type="scientific">Caldithrix abyssi DSM 13497</name>
    <dbReference type="NCBI Taxonomy" id="880073"/>
    <lineage>
        <taxon>Bacteria</taxon>
        <taxon>Pseudomonadati</taxon>
        <taxon>Calditrichota</taxon>
        <taxon>Calditrichia</taxon>
        <taxon>Calditrichales</taxon>
        <taxon>Calditrichaceae</taxon>
        <taxon>Caldithrix</taxon>
    </lineage>
</organism>
<dbReference type="EMBL" id="CP018099">
    <property type="protein sequence ID" value="APF19598.1"/>
    <property type="molecule type" value="Genomic_DNA"/>
</dbReference>
<dbReference type="KEGG" id="caby:Cabys_2850"/>
<protein>
    <submittedName>
        <fullName evidence="1">Uncharacterized protein</fullName>
    </submittedName>
</protein>
<sequence>MFAASGGRKIGNCNYKGKNMSGRKKILIIHRNNIIQERIARYLNPS</sequence>
<gene>
    <name evidence="1" type="ORF">Cabys_2850</name>
</gene>
<dbReference type="AlphaFoldDB" id="A0A1J1CAP0"/>
<accession>A0A1J1CAP0</accession>
<evidence type="ECO:0000313" key="2">
    <source>
        <dbReference type="Proteomes" id="UP000183868"/>
    </source>
</evidence>
<reference evidence="1 2" key="1">
    <citation type="submission" date="2016-11" db="EMBL/GenBank/DDBJ databases">
        <title>Genomic analysis of Caldithrix abyssi and proposal of a novel bacterial phylum Caldithrichaeota.</title>
        <authorList>
            <person name="Kublanov I."/>
            <person name="Sigalova O."/>
            <person name="Gavrilov S."/>
            <person name="Lebedinsky A."/>
            <person name="Ivanova N."/>
            <person name="Daum C."/>
            <person name="Reddy T."/>
            <person name="Klenk H.P."/>
            <person name="Goker M."/>
            <person name="Reva O."/>
            <person name="Miroshnichenko M."/>
            <person name="Kyprides N."/>
            <person name="Woyke T."/>
            <person name="Gelfand M."/>
        </authorList>
    </citation>
    <scope>NUCLEOTIDE SEQUENCE [LARGE SCALE GENOMIC DNA]</scope>
    <source>
        <strain evidence="1 2">LF13</strain>
    </source>
</reference>